<evidence type="ECO:0008006" key="4">
    <source>
        <dbReference type="Google" id="ProtNLM"/>
    </source>
</evidence>
<dbReference type="SUPFAM" id="SSF50494">
    <property type="entry name" value="Trypsin-like serine proteases"/>
    <property type="match status" value="1"/>
</dbReference>
<gene>
    <name evidence="2" type="ORF">CKY47_31465</name>
</gene>
<feature type="region of interest" description="Disordered" evidence="1">
    <location>
        <begin position="1"/>
        <end position="41"/>
    </location>
</feature>
<dbReference type="InterPro" id="IPR009003">
    <property type="entry name" value="Peptidase_S1_PA"/>
</dbReference>
<evidence type="ECO:0000313" key="2">
    <source>
        <dbReference type="EMBL" id="MDQ2588399.1"/>
    </source>
</evidence>
<sequence>MRSESTLLPTADPPKFPRPTPPGEPTGKPAPPPADEMQESESVLIGGGPISSQVDSTFIGTLTTFVQDVSAPGVLYALTCLHVLGKVEVTLDASGQPVSDRVIALPTRNVTRVGQVNADGSCSGCSNDTFGTYAGGELVNRDWRDVALVRLDPGRTFYGEAKELGVVNGIAPRPTATEITDKSYLVRKYGHATGCTGGRVVKAQKVVSGQPAQYLVVPHPRTGIPYPQVHFGVRGDSGGPVLTPSGFLLGYVTGTAVVNAGEFEPTATGTVNVTFVTSIEAILHHLAALAPPLAVKLVDPRPAGEVRTVPPAPATTALLDDDVVTISMPPSPPPRPAGAPVLGDRLREDLSTSAFGREVLGLWQRHSAELTALVNYDRRVLVTWHRSGASAVFQRLARTRGLAEAALPSTVNGAPLRDCVDRMYSVLSDRGGPELRASLDQVRARLPELAGLTYPRILAAFDAVHD</sequence>
<keyword evidence="3" id="KW-1185">Reference proteome</keyword>
<evidence type="ECO:0000313" key="3">
    <source>
        <dbReference type="Proteomes" id="UP001225605"/>
    </source>
</evidence>
<dbReference type="EMBL" id="NSDM01000018">
    <property type="protein sequence ID" value="MDQ2588399.1"/>
    <property type="molecule type" value="Genomic_DNA"/>
</dbReference>
<reference evidence="2 3" key="1">
    <citation type="submission" date="2017-06" db="EMBL/GenBank/DDBJ databases">
        <title>Cultured bacterium strain Saccharothrix yanglingensis Hhs.015.</title>
        <authorList>
            <person name="Xia Y."/>
        </authorList>
    </citation>
    <scope>NUCLEOTIDE SEQUENCE [LARGE SCALE GENOMIC DNA]</scope>
    <source>
        <strain evidence="2 3">Hhs.015</strain>
    </source>
</reference>
<accession>A0ABU0X8D5</accession>
<dbReference type="Proteomes" id="UP001225605">
    <property type="component" value="Unassembled WGS sequence"/>
</dbReference>
<name>A0ABU0X8D5_9PSEU</name>
<evidence type="ECO:0000256" key="1">
    <source>
        <dbReference type="SAM" id="MobiDB-lite"/>
    </source>
</evidence>
<proteinExistence type="predicted"/>
<feature type="compositionally biased region" description="Pro residues" evidence="1">
    <location>
        <begin position="11"/>
        <end position="34"/>
    </location>
</feature>
<dbReference type="RefSeq" id="WP_306750051.1">
    <property type="nucleotide sequence ID" value="NZ_NSDM01000018.1"/>
</dbReference>
<organism evidence="2 3">
    <name type="scientific">Saccharothrix yanglingensis</name>
    <dbReference type="NCBI Taxonomy" id="659496"/>
    <lineage>
        <taxon>Bacteria</taxon>
        <taxon>Bacillati</taxon>
        <taxon>Actinomycetota</taxon>
        <taxon>Actinomycetes</taxon>
        <taxon>Pseudonocardiales</taxon>
        <taxon>Pseudonocardiaceae</taxon>
        <taxon>Saccharothrix</taxon>
    </lineage>
</organism>
<protein>
    <recommendedName>
        <fullName evidence="4">Serine protease</fullName>
    </recommendedName>
</protein>
<comment type="caution">
    <text evidence="2">The sequence shown here is derived from an EMBL/GenBank/DDBJ whole genome shotgun (WGS) entry which is preliminary data.</text>
</comment>